<accession>A0A4S8HXZ6</accession>
<dbReference type="Pfam" id="PF16389">
    <property type="entry name" value="DUF4998"/>
    <property type="match status" value="1"/>
</dbReference>
<evidence type="ECO:0000313" key="3">
    <source>
        <dbReference type="Proteomes" id="UP000306918"/>
    </source>
</evidence>
<keyword evidence="1" id="KW-0732">Signal</keyword>
<dbReference type="AlphaFoldDB" id="A0A4S8HXZ6"/>
<proteinExistence type="predicted"/>
<organism evidence="2 3">
    <name type="scientific">Niastella caeni</name>
    <dbReference type="NCBI Taxonomy" id="2569763"/>
    <lineage>
        <taxon>Bacteria</taxon>
        <taxon>Pseudomonadati</taxon>
        <taxon>Bacteroidota</taxon>
        <taxon>Chitinophagia</taxon>
        <taxon>Chitinophagales</taxon>
        <taxon>Chitinophagaceae</taxon>
        <taxon>Niastella</taxon>
    </lineage>
</organism>
<dbReference type="EMBL" id="STFF01000002">
    <property type="protein sequence ID" value="THU40181.1"/>
    <property type="molecule type" value="Genomic_DNA"/>
</dbReference>
<dbReference type="RefSeq" id="WP_136576935.1">
    <property type="nucleotide sequence ID" value="NZ_STFF01000002.1"/>
</dbReference>
<evidence type="ECO:0000256" key="1">
    <source>
        <dbReference type="SAM" id="SignalP"/>
    </source>
</evidence>
<protein>
    <recommendedName>
        <fullName evidence="4">DUF4397 domain-containing protein</fullName>
    </recommendedName>
</protein>
<evidence type="ECO:0000313" key="2">
    <source>
        <dbReference type="EMBL" id="THU40181.1"/>
    </source>
</evidence>
<gene>
    <name evidence="2" type="ORF">FAM09_09905</name>
</gene>
<keyword evidence="3" id="KW-1185">Reference proteome</keyword>
<reference evidence="2 3" key="1">
    <citation type="submission" date="2019-04" db="EMBL/GenBank/DDBJ databases">
        <title>Niastella caeni sp. nov., isolated from activated sludge.</title>
        <authorList>
            <person name="Sheng M."/>
        </authorList>
    </citation>
    <scope>NUCLEOTIDE SEQUENCE [LARGE SCALE GENOMIC DNA]</scope>
    <source>
        <strain evidence="2 3">HX-2-15</strain>
    </source>
</reference>
<comment type="caution">
    <text evidence="2">The sequence shown here is derived from an EMBL/GenBank/DDBJ whole genome shotgun (WGS) entry which is preliminary data.</text>
</comment>
<dbReference type="Proteomes" id="UP000306918">
    <property type="component" value="Unassembled WGS sequence"/>
</dbReference>
<feature type="signal peptide" evidence="1">
    <location>
        <begin position="1"/>
        <end position="21"/>
    </location>
</feature>
<evidence type="ECO:0008006" key="4">
    <source>
        <dbReference type="Google" id="ProtNLM"/>
    </source>
</evidence>
<feature type="chain" id="PRO_5020243217" description="DUF4397 domain-containing protein" evidence="1">
    <location>
        <begin position="22"/>
        <end position="222"/>
    </location>
</feature>
<sequence length="222" mass="24943">MKFLLTALLAAIILLSCTKWDDYKKYTANGEIIYTGKLDSVKMYSGKNRIRITGRFNADPKITAVKIFWNNKMDSLVYEVKGGLAGNVFDQTFPMPESITTFTVYSYDVDGNKSTPVYVVGKSFGENYRKTLGNRFITSLVYTAAKDSTTINWDAPLATAVQTEVMYPKNPTGDTVMVITPAKDSRTALAGFNYQTSKFTYRTIYRPDSTSIDTFATQYLVR</sequence>
<dbReference type="PROSITE" id="PS51257">
    <property type="entry name" value="PROKAR_LIPOPROTEIN"/>
    <property type="match status" value="1"/>
</dbReference>
<dbReference type="OrthoDB" id="1043438at2"/>
<name>A0A4S8HXZ6_9BACT</name>